<dbReference type="Pfam" id="PF05359">
    <property type="entry name" value="DUF748"/>
    <property type="match status" value="2"/>
</dbReference>
<proteinExistence type="predicted"/>
<dbReference type="InterPro" id="IPR052894">
    <property type="entry name" value="AsmA-related"/>
</dbReference>
<accession>A0A1J5S4X4</accession>
<reference evidence="3" key="1">
    <citation type="submission" date="2016-10" db="EMBL/GenBank/DDBJ databases">
        <title>Sequence of Gallionella enrichment culture.</title>
        <authorList>
            <person name="Poehlein A."/>
            <person name="Muehling M."/>
            <person name="Daniel R."/>
        </authorList>
    </citation>
    <scope>NUCLEOTIDE SEQUENCE</scope>
</reference>
<dbReference type="GO" id="GO:0005886">
    <property type="term" value="C:plasma membrane"/>
    <property type="evidence" value="ECO:0007669"/>
    <property type="project" value="TreeGrafter"/>
</dbReference>
<feature type="region of interest" description="Disordered" evidence="1">
    <location>
        <begin position="537"/>
        <end position="557"/>
    </location>
</feature>
<comment type="caution">
    <text evidence="3">The sequence shown here is derived from an EMBL/GenBank/DDBJ whole genome shotgun (WGS) entry which is preliminary data.</text>
</comment>
<evidence type="ECO:0000313" key="3">
    <source>
        <dbReference type="EMBL" id="OIQ95381.1"/>
    </source>
</evidence>
<keyword evidence="2" id="KW-1133">Transmembrane helix</keyword>
<organism evidence="3">
    <name type="scientific">mine drainage metagenome</name>
    <dbReference type="NCBI Taxonomy" id="410659"/>
    <lineage>
        <taxon>unclassified sequences</taxon>
        <taxon>metagenomes</taxon>
        <taxon>ecological metagenomes</taxon>
    </lineage>
</organism>
<protein>
    <submittedName>
        <fullName evidence="3">AsmA family protein</fullName>
    </submittedName>
</protein>
<dbReference type="AlphaFoldDB" id="A0A1J5S4X4"/>
<dbReference type="InterPro" id="IPR036737">
    <property type="entry name" value="OmpA-like_sf"/>
</dbReference>
<feature type="transmembrane region" description="Helical" evidence="2">
    <location>
        <begin position="28"/>
        <end position="51"/>
    </location>
</feature>
<dbReference type="Gene3D" id="3.30.1330.60">
    <property type="entry name" value="OmpA-like domain"/>
    <property type="match status" value="1"/>
</dbReference>
<sequence length="1176" mass="125067">MTTTTASRLRAGVAVLLFRLNTRRRRRAAAITAALLLLVGALGFFAAPPLIRHAAERQLSQALHRPAHIGHVAFNPYTLRLEVDDLGIGARTGPGQLLGIAKLVVRVSWGSLFRLAPIISEIRIEQPRLTLVRDQPQHFNISDLIADAMAPSAAPAAAAPAPLPRFALSNIQLDGGSIHFDDQVLHRQHVIDQWSLHIPFLANLPTQTGIFVQPRLSARIDGSPLELTARSKPFLPSLDSTLSLTLRSLDLPPLLSYAPVPLPVALPAGRLSCDLTLHFRRQGDSPEISLSGSVDVEAPRLTTPDGAPLLSAQALHVTAWDLEPLRQRLHFNLIRLDQPVVDLVRRPDGRLRLPLPAAAPATTGKAAAAPAAPLDLSIQQAVLNDGTLHFADAAPHPAAALSLNHLNAALSDFALTAATPAAYSLSASLGSGGTVALTGSLRPAAGQTQLHLTLQDLALAPLHPYLSDAPVDVLDGRLGLSLDAAADWSKPALALRVAQAALQMKALHLTLPERRALTITQAALSLDGLDVAAPAPASAAAPRRGRGHRRAARTPPAPGWRYRLDTLSLQKANLTFADHGPRRPVTLTLAPLSLTVRQISDDLSHPLPITLAAAVNHKGSLTLQGTLAPAPLSAQLAVDSKGLDLAPLSPYLDGVIKATAASAFFDAHGHFSLRQRRHALQAAYGGEAALVKVRLLDQISADAFAGWRRLALSGLRARYDSAQGADIHIGRVLFSRFYGHALLDGRGRLRLQEMLAHDEPAARRPEAEVRPAPAAAVAPPLRLAIGKVVLDHGRATYTDDFIKPHYTAHLDAISGSIGAFGTGGAPPAPVDIHTQLTANGPIAITGTVNPLAAAPSLDLTATARNIELTNLTPYSAKYAGYPITKGQLNVDLHYQLANNQLSADNHIFINQLTFGEHVDNSTATSLPVRLAVDLLKDPEGRIDVDIPVSGSLDSPDFSLGGLLWQAFVNLLEKAVTSPFSLLSHAFGGSGGEDLGYVLFTPGAAELSDAATHKLDTIAHMLTEKPGLSLEISGRVDPASDLPGLRSVYVQTLVKRQKLNDLMDRGGSIDPAKVRVAPDEYSKYLRQAYRNADFKRPRNLIGLLKSLPDAEMAKALADHTPLTAASLADLAQARAQAVRQYLGGKIDPARIFIIPPHLNAEGIADKGAPNRADVSLK</sequence>
<dbReference type="GO" id="GO:0090313">
    <property type="term" value="P:regulation of protein targeting to membrane"/>
    <property type="evidence" value="ECO:0007669"/>
    <property type="project" value="TreeGrafter"/>
</dbReference>
<dbReference type="EMBL" id="MLJW01000168">
    <property type="protein sequence ID" value="OIQ95381.1"/>
    <property type="molecule type" value="Genomic_DNA"/>
</dbReference>
<evidence type="ECO:0000256" key="1">
    <source>
        <dbReference type="SAM" id="MobiDB-lite"/>
    </source>
</evidence>
<keyword evidence="2" id="KW-0812">Transmembrane</keyword>
<name>A0A1J5S4X4_9ZZZZ</name>
<dbReference type="PANTHER" id="PTHR30441">
    <property type="entry name" value="DUF748 DOMAIN-CONTAINING PROTEIN"/>
    <property type="match status" value="1"/>
</dbReference>
<feature type="compositionally biased region" description="Basic residues" evidence="1">
    <location>
        <begin position="543"/>
        <end position="552"/>
    </location>
</feature>
<gene>
    <name evidence="3" type="ORF">GALL_226490</name>
</gene>
<evidence type="ECO:0000256" key="2">
    <source>
        <dbReference type="SAM" id="Phobius"/>
    </source>
</evidence>
<dbReference type="PANTHER" id="PTHR30441:SF8">
    <property type="entry name" value="DUF748 DOMAIN-CONTAINING PROTEIN"/>
    <property type="match status" value="1"/>
</dbReference>
<keyword evidence="2" id="KW-0472">Membrane</keyword>
<dbReference type="InterPro" id="IPR008023">
    <property type="entry name" value="DUF748"/>
</dbReference>